<organism evidence="2 3">
    <name type="scientific">Caenorhabditis remanei</name>
    <name type="common">Caenorhabditis vulgaris</name>
    <dbReference type="NCBI Taxonomy" id="31234"/>
    <lineage>
        <taxon>Eukaryota</taxon>
        <taxon>Metazoa</taxon>
        <taxon>Ecdysozoa</taxon>
        <taxon>Nematoda</taxon>
        <taxon>Chromadorea</taxon>
        <taxon>Rhabditida</taxon>
        <taxon>Rhabditina</taxon>
        <taxon>Rhabditomorpha</taxon>
        <taxon>Rhabditoidea</taxon>
        <taxon>Rhabditidae</taxon>
        <taxon>Peloderinae</taxon>
        <taxon>Caenorhabditis</taxon>
    </lineage>
</organism>
<name>A0A2P4VEQ5_CAERE</name>
<dbReference type="RefSeq" id="XP_003113174.2">
    <property type="nucleotide sequence ID" value="XM_003113126.2"/>
</dbReference>
<protein>
    <submittedName>
        <fullName evidence="2">Uncharacterized protein</fullName>
    </submittedName>
</protein>
<dbReference type="KEGG" id="crq:GCK72_009911"/>
<dbReference type="EMBL" id="WUAV01000003">
    <property type="protein sequence ID" value="KAF1761655.1"/>
    <property type="molecule type" value="Genomic_DNA"/>
</dbReference>
<evidence type="ECO:0000313" key="2">
    <source>
        <dbReference type="EMBL" id="KAF1761655.1"/>
    </source>
</evidence>
<reference evidence="2 3" key="1">
    <citation type="submission" date="2019-12" db="EMBL/GenBank/DDBJ databases">
        <title>Chromosome-level assembly of the Caenorhabditis remanei genome.</title>
        <authorList>
            <person name="Teterina A.A."/>
            <person name="Willis J.H."/>
            <person name="Phillips P.C."/>
        </authorList>
    </citation>
    <scope>NUCLEOTIDE SEQUENCE [LARGE SCALE GENOMIC DNA]</scope>
    <source>
        <strain evidence="2 3">PX506</strain>
        <tissue evidence="2">Whole organism</tissue>
    </source>
</reference>
<feature type="region of interest" description="Disordered" evidence="1">
    <location>
        <begin position="1"/>
        <end position="37"/>
    </location>
</feature>
<feature type="compositionally biased region" description="Low complexity" evidence="1">
    <location>
        <begin position="17"/>
        <end position="37"/>
    </location>
</feature>
<dbReference type="PROSITE" id="PS00028">
    <property type="entry name" value="ZINC_FINGER_C2H2_1"/>
    <property type="match status" value="1"/>
</dbReference>
<dbReference type="AlphaFoldDB" id="A0A2P4VEQ5"/>
<dbReference type="CTD" id="9814974"/>
<evidence type="ECO:0000313" key="3">
    <source>
        <dbReference type="Proteomes" id="UP000483820"/>
    </source>
</evidence>
<sequence length="214" mass="24637">MEPSISKEPISSRFLDSEQYQESSSSSFNQLESQSSPSQIVYNKDYVENLRRRFNNQQNEGRNVRNNEKLGCDTLHIHQRLKKHSHPCDLKTLTCLAGCCGRSFERIQVLAFHVSYAHQDFMTSVSGDLTCLLCGKKWTTVRRKIMHLSLAHREIGEEHNSQCMLQVESVIAPNAPKAQRLEKARLIYGDRIGDEYQDEFVEASAEVEEYSYDD</sequence>
<comment type="caution">
    <text evidence="2">The sequence shown here is derived from an EMBL/GenBank/DDBJ whole genome shotgun (WGS) entry which is preliminary data.</text>
</comment>
<proteinExistence type="predicted"/>
<dbReference type="Proteomes" id="UP000483820">
    <property type="component" value="Chromosome III"/>
</dbReference>
<dbReference type="GeneID" id="9814974"/>
<evidence type="ECO:0000256" key="1">
    <source>
        <dbReference type="SAM" id="MobiDB-lite"/>
    </source>
</evidence>
<accession>A0A2P4VEQ5</accession>
<dbReference type="InterPro" id="IPR013087">
    <property type="entry name" value="Znf_C2H2_type"/>
</dbReference>
<gene>
    <name evidence="2" type="ORF">GCK72_009911</name>
</gene>